<feature type="compositionally biased region" description="Basic and acidic residues" evidence="1">
    <location>
        <begin position="137"/>
        <end position="156"/>
    </location>
</feature>
<dbReference type="Proteomes" id="UP001219518">
    <property type="component" value="Unassembled WGS sequence"/>
</dbReference>
<reference evidence="2" key="1">
    <citation type="submission" date="2021-07" db="EMBL/GenBank/DDBJ databases">
        <authorList>
            <person name="Catto M.A."/>
            <person name="Jacobson A."/>
            <person name="Kennedy G."/>
            <person name="Labadie P."/>
            <person name="Hunt B.G."/>
            <person name="Srinivasan R."/>
        </authorList>
    </citation>
    <scope>NUCLEOTIDE SEQUENCE</scope>
    <source>
        <strain evidence="2">PL_HMW_Pooled</strain>
        <tissue evidence="2">Head</tissue>
    </source>
</reference>
<evidence type="ECO:0000313" key="2">
    <source>
        <dbReference type="EMBL" id="KAK3917874.1"/>
    </source>
</evidence>
<gene>
    <name evidence="2" type="ORF">KUF71_007306</name>
</gene>
<protein>
    <submittedName>
        <fullName evidence="2">Cell pattern formation-associated protein stuA</fullName>
    </submittedName>
</protein>
<proteinExistence type="predicted"/>
<reference evidence="2" key="2">
    <citation type="journal article" date="2023" name="BMC Genomics">
        <title>Pest status, molecular evolution, and epigenetic factors derived from the genome assembly of Frankliniella fusca, a thysanopteran phytovirus vector.</title>
        <authorList>
            <person name="Catto M.A."/>
            <person name="Labadie P.E."/>
            <person name="Jacobson A.L."/>
            <person name="Kennedy G.G."/>
            <person name="Srinivasan R."/>
            <person name="Hunt B.G."/>
        </authorList>
    </citation>
    <scope>NUCLEOTIDE SEQUENCE</scope>
    <source>
        <strain evidence="2">PL_HMW_Pooled</strain>
    </source>
</reference>
<name>A0AAE1HB51_9NEOP</name>
<feature type="region of interest" description="Disordered" evidence="1">
    <location>
        <begin position="105"/>
        <end position="156"/>
    </location>
</feature>
<sequence length="301" mass="33961">MDESLKRSLRRRAVKTTLKRVRLDHLSVLVDGQHNAAAFEPEFDCVVHSDHEDHDHGGTVSFEDVFSGGEDIDNGVGINNSNEHVHPAGDVDDRGCDVNAAERVDLSGSEDTAGAGEDAEEQDGELVQSEASLSNSDSHDVSEYEHELPHFNSDREKEQHVIDSIRDWAQKPGLLSLTKLDDLLHLLSVVFPNMQLTYTTLFQCDYQFDICEFVSGGTFWYRGIRNYLKQQNMKDYLEKFKEITLDFGIDGLLLDKIKLWPLLGSLVGSDNEPLIIAVYKGQRDPTDVNEFMSRFITELKD</sequence>
<comment type="caution">
    <text evidence="2">The sequence shown here is derived from an EMBL/GenBank/DDBJ whole genome shotgun (WGS) entry which is preliminary data.</text>
</comment>
<evidence type="ECO:0000313" key="3">
    <source>
        <dbReference type="Proteomes" id="UP001219518"/>
    </source>
</evidence>
<organism evidence="2 3">
    <name type="scientific">Frankliniella fusca</name>
    <dbReference type="NCBI Taxonomy" id="407009"/>
    <lineage>
        <taxon>Eukaryota</taxon>
        <taxon>Metazoa</taxon>
        <taxon>Ecdysozoa</taxon>
        <taxon>Arthropoda</taxon>
        <taxon>Hexapoda</taxon>
        <taxon>Insecta</taxon>
        <taxon>Pterygota</taxon>
        <taxon>Neoptera</taxon>
        <taxon>Paraneoptera</taxon>
        <taxon>Thysanoptera</taxon>
        <taxon>Terebrantia</taxon>
        <taxon>Thripoidea</taxon>
        <taxon>Thripidae</taxon>
        <taxon>Frankliniella</taxon>
    </lineage>
</organism>
<dbReference type="AlphaFoldDB" id="A0AAE1HB51"/>
<keyword evidence="3" id="KW-1185">Reference proteome</keyword>
<accession>A0AAE1HB51</accession>
<evidence type="ECO:0000256" key="1">
    <source>
        <dbReference type="SAM" id="MobiDB-lite"/>
    </source>
</evidence>
<dbReference type="EMBL" id="JAHWGI010000801">
    <property type="protein sequence ID" value="KAK3917874.1"/>
    <property type="molecule type" value="Genomic_DNA"/>
</dbReference>